<dbReference type="EMBL" id="JTJO01000008">
    <property type="protein sequence ID" value="OBX00601.1"/>
    <property type="molecule type" value="Genomic_DNA"/>
</dbReference>
<dbReference type="EC" id="3.1.3.2" evidence="4 8"/>
<dbReference type="SMART" id="SM00014">
    <property type="entry name" value="acidPPc"/>
    <property type="match status" value="1"/>
</dbReference>
<evidence type="ECO:0000256" key="7">
    <source>
        <dbReference type="ARBA" id="ARBA00022801"/>
    </source>
</evidence>
<keyword evidence="7 8" id="KW-0378">Hydrolase</keyword>
<dbReference type="GO" id="GO:0003993">
    <property type="term" value="F:acid phosphatase activity"/>
    <property type="evidence" value="ECO:0007669"/>
    <property type="project" value="UniProtKB-EC"/>
</dbReference>
<evidence type="ECO:0000313" key="14">
    <source>
        <dbReference type="Proteomes" id="UP000092643"/>
    </source>
</evidence>
<dbReference type="InterPro" id="IPR000326">
    <property type="entry name" value="PAP2/HPO"/>
</dbReference>
<evidence type="ECO:0000313" key="12">
    <source>
        <dbReference type="EMBL" id="OBX00601.1"/>
    </source>
</evidence>
<dbReference type="SUPFAM" id="SSF48317">
    <property type="entry name" value="Acid phosphatase/Vanadium-dependent haloperoxidase"/>
    <property type="match status" value="1"/>
</dbReference>
<sequence>MKKLSLIALLLSVSTLSFAQDNDVTTKPDLYFLKSSEVIDSFKLLPPPPAVDSVQFLNDKAQYEKGKLLRNTERGKQAYKDAYVAADGVPQAFSEAFGLEISQQKTPEIYKLLQNFREDAGDLSTRAAKKGYMRIRPFAFFKEGTCRPDDEKTLSTNGSYPSGHTAIGWATALVLTEINPARQNEIIERGYEMGQSRVICGYHWQSDVDAARVVASAVVATLHTKPAFLQQLEKAKQEFNKLSNK</sequence>
<feature type="signal peptide" evidence="9">
    <location>
        <begin position="1"/>
        <end position="19"/>
    </location>
</feature>
<dbReference type="PRINTS" id="PR00483">
    <property type="entry name" value="BACPHPHTASE"/>
</dbReference>
<comment type="catalytic activity">
    <reaction evidence="1 8">
        <text>a phosphate monoester + H2O = an alcohol + phosphate</text>
        <dbReference type="Rhea" id="RHEA:15017"/>
        <dbReference type="ChEBI" id="CHEBI:15377"/>
        <dbReference type="ChEBI" id="CHEBI:30879"/>
        <dbReference type="ChEBI" id="CHEBI:43474"/>
        <dbReference type="ChEBI" id="CHEBI:67140"/>
        <dbReference type="EC" id="3.1.3.2"/>
    </reaction>
</comment>
<keyword evidence="5 9" id="KW-0732">Signal</keyword>
<dbReference type="PATRIC" id="fig|750.21.peg.1732"/>
<evidence type="ECO:0000313" key="11">
    <source>
        <dbReference type="EMBL" id="KGQ31392.1"/>
    </source>
</evidence>
<feature type="chain" id="PRO_5008825294" description="Acid phosphatase" evidence="9">
    <location>
        <begin position="20"/>
        <end position="245"/>
    </location>
</feature>
<evidence type="ECO:0000259" key="10">
    <source>
        <dbReference type="SMART" id="SM00014"/>
    </source>
</evidence>
<evidence type="ECO:0000256" key="5">
    <source>
        <dbReference type="ARBA" id="ARBA00022729"/>
    </source>
</evidence>
<protein>
    <recommendedName>
        <fullName evidence="4 8">Acid phosphatase</fullName>
        <ecNumber evidence="4 8">3.1.3.2</ecNumber>
    </recommendedName>
</protein>
<dbReference type="OrthoDB" id="9805301at2"/>
<evidence type="ECO:0000256" key="3">
    <source>
        <dbReference type="ARBA" id="ARBA00009017"/>
    </source>
</evidence>
<gene>
    <name evidence="11" type="ORF">JP32_06620</name>
    <name evidence="12" type="ORF">QV03_01845</name>
</gene>
<dbReference type="Pfam" id="PF01569">
    <property type="entry name" value="PAP2"/>
    <property type="match status" value="1"/>
</dbReference>
<dbReference type="InterPro" id="IPR001011">
    <property type="entry name" value="Acid_Pase_classA_bac"/>
</dbReference>
<dbReference type="GO" id="GO:0030288">
    <property type="term" value="C:outer membrane-bounded periplasmic space"/>
    <property type="evidence" value="ECO:0007669"/>
    <property type="project" value="InterPro"/>
</dbReference>
<dbReference type="RefSeq" id="WP_039084099.1">
    <property type="nucleotide sequence ID" value="NZ_CP110225.1"/>
</dbReference>
<dbReference type="Gene3D" id="1.20.144.10">
    <property type="entry name" value="Phosphatidic acid phosphatase type 2/haloperoxidase"/>
    <property type="match status" value="1"/>
</dbReference>
<evidence type="ECO:0000256" key="1">
    <source>
        <dbReference type="ARBA" id="ARBA00000032"/>
    </source>
</evidence>
<organism evidence="12 14">
    <name type="scientific">Gallibacterium anatis</name>
    <dbReference type="NCBI Taxonomy" id="750"/>
    <lineage>
        <taxon>Bacteria</taxon>
        <taxon>Pseudomonadati</taxon>
        <taxon>Pseudomonadota</taxon>
        <taxon>Gammaproteobacteria</taxon>
        <taxon>Pasteurellales</taxon>
        <taxon>Pasteurellaceae</taxon>
        <taxon>Gallibacterium</taxon>
    </lineage>
</organism>
<dbReference type="InterPro" id="IPR018296">
    <property type="entry name" value="Acid_Pase_classA_bac_CS"/>
</dbReference>
<dbReference type="InterPro" id="IPR036938">
    <property type="entry name" value="PAP2/HPO_sf"/>
</dbReference>
<dbReference type="PROSITE" id="PS01157">
    <property type="entry name" value="ACID_PHOSPH_CL_A"/>
    <property type="match status" value="1"/>
</dbReference>
<name>A0A0A2XFD1_9PAST</name>
<keyword evidence="6" id="KW-0574">Periplasm</keyword>
<dbReference type="Proteomes" id="UP000030526">
    <property type="component" value="Unassembled WGS sequence"/>
</dbReference>
<evidence type="ECO:0000256" key="9">
    <source>
        <dbReference type="SAM" id="SignalP"/>
    </source>
</evidence>
<dbReference type="CDD" id="cd03397">
    <property type="entry name" value="PAP2_acid_phosphatase"/>
    <property type="match status" value="1"/>
</dbReference>
<evidence type="ECO:0000313" key="13">
    <source>
        <dbReference type="Proteomes" id="UP000030526"/>
    </source>
</evidence>
<comment type="caution">
    <text evidence="12">The sequence shown here is derived from an EMBL/GenBank/DDBJ whole genome shotgun (WGS) entry which is preliminary data.</text>
</comment>
<dbReference type="AlphaFoldDB" id="A0A0A2XFD1"/>
<reference evidence="11 13" key="1">
    <citation type="submission" date="2014-08" db="EMBL/GenBank/DDBJ databases">
        <title>Chaperone-usher fimbriae in a diverse selection of Gallibacterium genomes.</title>
        <authorList>
            <person name="Kudirkiene E."/>
            <person name="Bager R.J."/>
            <person name="Johnson T.J."/>
            <person name="Bojesen A.M."/>
        </authorList>
    </citation>
    <scope>NUCLEOTIDE SEQUENCE [LARGE SCALE GENOMIC DNA]</scope>
    <source>
        <strain evidence="11 13">20558/3kl.</strain>
    </source>
</reference>
<comment type="subcellular location">
    <subcellularLocation>
        <location evidence="2">Periplasm</location>
    </subcellularLocation>
</comment>
<dbReference type="EMBL" id="JPXS01000033">
    <property type="protein sequence ID" value="KGQ31392.1"/>
    <property type="molecule type" value="Genomic_DNA"/>
</dbReference>
<accession>A0A0A2XFD1</accession>
<dbReference type="Proteomes" id="UP000092643">
    <property type="component" value="Unassembled WGS sequence"/>
</dbReference>
<dbReference type="PIRSF" id="PIRSF000897">
    <property type="entry name" value="Acid_Ptase_ClsA"/>
    <property type="match status" value="1"/>
</dbReference>
<evidence type="ECO:0000256" key="6">
    <source>
        <dbReference type="ARBA" id="ARBA00022764"/>
    </source>
</evidence>
<evidence type="ECO:0000256" key="4">
    <source>
        <dbReference type="ARBA" id="ARBA00012646"/>
    </source>
</evidence>
<evidence type="ECO:0000256" key="8">
    <source>
        <dbReference type="PIRNR" id="PIRNR000897"/>
    </source>
</evidence>
<proteinExistence type="inferred from homology"/>
<comment type="similarity">
    <text evidence="3 8">Belongs to the class A bacterial acid phosphatase family.</text>
</comment>
<feature type="domain" description="Phosphatidic acid phosphatase type 2/haloperoxidase" evidence="10">
    <location>
        <begin position="111"/>
        <end position="223"/>
    </location>
</feature>
<evidence type="ECO:0000256" key="2">
    <source>
        <dbReference type="ARBA" id="ARBA00004418"/>
    </source>
</evidence>
<reference evidence="12 14" key="2">
    <citation type="submission" date="2014-11" db="EMBL/GenBank/DDBJ databases">
        <title>Pan-genome of Gallibacterium spp.</title>
        <authorList>
            <person name="Kudirkiene E."/>
            <person name="Bojesen A.M."/>
        </authorList>
    </citation>
    <scope>NUCLEOTIDE SEQUENCE [LARGE SCALE GENOMIC DNA]</scope>
    <source>
        <strain evidence="12 14">F 279</strain>
    </source>
</reference>